<organism evidence="1 2">
    <name type="scientific">Porphyromonas gingivalis F0570</name>
    <dbReference type="NCBI Taxonomy" id="1227271"/>
    <lineage>
        <taxon>Bacteria</taxon>
        <taxon>Pseudomonadati</taxon>
        <taxon>Bacteroidota</taxon>
        <taxon>Bacteroidia</taxon>
        <taxon>Bacteroidales</taxon>
        <taxon>Porphyromonadaceae</taxon>
        <taxon>Porphyromonas</taxon>
    </lineage>
</organism>
<sequence>MAYYKAYTDRLAIVLEGVVCLFVQASGGQDSLSLRTRIMGFLGRIIFSPDFSMN</sequence>
<dbReference type="AlphaFoldDB" id="A0A0E2LQW7"/>
<dbReference type="Proteomes" id="UP000016630">
    <property type="component" value="Unassembled WGS sequence"/>
</dbReference>
<comment type="caution">
    <text evidence="1">The sequence shown here is derived from an EMBL/GenBank/DDBJ whole genome shotgun (WGS) entry which is preliminary data.</text>
</comment>
<dbReference type="EMBL" id="AWUW01000068">
    <property type="protein sequence ID" value="ERJ66868.1"/>
    <property type="molecule type" value="Genomic_DNA"/>
</dbReference>
<dbReference type="HOGENOM" id="CLU_3171471_0_0_10"/>
<evidence type="ECO:0000313" key="1">
    <source>
        <dbReference type="EMBL" id="ERJ66868.1"/>
    </source>
</evidence>
<protein>
    <submittedName>
        <fullName evidence="1">Uncharacterized protein</fullName>
    </submittedName>
</protein>
<gene>
    <name evidence="1" type="ORF">HMPREF1555_00961</name>
</gene>
<evidence type="ECO:0000313" key="2">
    <source>
        <dbReference type="Proteomes" id="UP000016630"/>
    </source>
</evidence>
<accession>A0A0E2LQW7</accession>
<name>A0A0E2LQW7_PORGN</name>
<reference evidence="1 2" key="1">
    <citation type="submission" date="2013-06" db="EMBL/GenBank/DDBJ databases">
        <authorList>
            <person name="Weinstock G."/>
            <person name="Sodergren E."/>
            <person name="Lobos E.A."/>
            <person name="Fulton L."/>
            <person name="Fulton R."/>
            <person name="Courtney L."/>
            <person name="Fronick C."/>
            <person name="O'Laughlin M."/>
            <person name="Godfrey J."/>
            <person name="Wilson R.M."/>
            <person name="Miner T."/>
            <person name="Farmer C."/>
            <person name="Delehaunty K."/>
            <person name="Cordes M."/>
            <person name="Minx P."/>
            <person name="Tomlinson C."/>
            <person name="Chen J."/>
            <person name="Wollam A."/>
            <person name="Pepin K.H."/>
            <person name="Bhonagiri V."/>
            <person name="Zhang X."/>
            <person name="Warren W."/>
            <person name="Mitreva M."/>
            <person name="Mardis E.R."/>
            <person name="Wilson R.K."/>
        </authorList>
    </citation>
    <scope>NUCLEOTIDE SEQUENCE [LARGE SCALE GENOMIC DNA]</scope>
    <source>
        <strain evidence="1 2">F0570</strain>
    </source>
</reference>
<proteinExistence type="predicted"/>